<accession>A0AA86UWR8</accession>
<protein>
    <submittedName>
        <fullName evidence="3">Hypothetical_protein</fullName>
    </submittedName>
</protein>
<dbReference type="EMBL" id="CAXDID020000189">
    <property type="protein sequence ID" value="CAL6051609.1"/>
    <property type="molecule type" value="Genomic_DNA"/>
</dbReference>
<comment type="caution">
    <text evidence="2">The sequence shown here is derived from an EMBL/GenBank/DDBJ whole genome shotgun (WGS) entry which is preliminary data.</text>
</comment>
<keyword evidence="1" id="KW-0472">Membrane</keyword>
<keyword evidence="1" id="KW-0812">Transmembrane</keyword>
<evidence type="ECO:0000256" key="1">
    <source>
        <dbReference type="SAM" id="Phobius"/>
    </source>
</evidence>
<dbReference type="EMBL" id="CATOUU010001030">
    <property type="protein sequence ID" value="CAI9967767.1"/>
    <property type="molecule type" value="Genomic_DNA"/>
</dbReference>
<dbReference type="AlphaFoldDB" id="A0AA86UWR8"/>
<keyword evidence="4" id="KW-1185">Reference proteome</keyword>
<evidence type="ECO:0000313" key="2">
    <source>
        <dbReference type="EMBL" id="CAI9967767.1"/>
    </source>
</evidence>
<evidence type="ECO:0000313" key="3">
    <source>
        <dbReference type="EMBL" id="CAL6051609.1"/>
    </source>
</evidence>
<evidence type="ECO:0000313" key="4">
    <source>
        <dbReference type="Proteomes" id="UP001642409"/>
    </source>
</evidence>
<keyword evidence="1" id="KW-1133">Transmembrane helix</keyword>
<gene>
    <name evidence="3" type="ORF">HINF_LOCUS44450</name>
    <name evidence="2" type="ORF">HINF_LOCUS55412</name>
</gene>
<organism evidence="2">
    <name type="scientific">Hexamita inflata</name>
    <dbReference type="NCBI Taxonomy" id="28002"/>
    <lineage>
        <taxon>Eukaryota</taxon>
        <taxon>Metamonada</taxon>
        <taxon>Diplomonadida</taxon>
        <taxon>Hexamitidae</taxon>
        <taxon>Hexamitinae</taxon>
        <taxon>Hexamita</taxon>
    </lineage>
</organism>
<reference evidence="3 4" key="2">
    <citation type="submission" date="2024-07" db="EMBL/GenBank/DDBJ databases">
        <authorList>
            <person name="Akdeniz Z."/>
        </authorList>
    </citation>
    <scope>NUCLEOTIDE SEQUENCE [LARGE SCALE GENOMIC DNA]</scope>
</reference>
<reference evidence="2" key="1">
    <citation type="submission" date="2023-06" db="EMBL/GenBank/DDBJ databases">
        <authorList>
            <person name="Kurt Z."/>
        </authorList>
    </citation>
    <scope>NUCLEOTIDE SEQUENCE</scope>
</reference>
<proteinExistence type="predicted"/>
<name>A0AA86UWR8_9EUKA</name>
<dbReference type="Proteomes" id="UP001642409">
    <property type="component" value="Unassembled WGS sequence"/>
</dbReference>
<feature type="transmembrane region" description="Helical" evidence="1">
    <location>
        <begin position="12"/>
        <end position="34"/>
    </location>
</feature>
<sequence length="118" mass="13457">MRNQLNVLRFKYLLVLQIAFIIAHGAYCILANAVQLITKLIVIFLRVLIADSLQFIILGQFKQGICTIIQVQRVIDDKQRSILIVITIFSIFGIARKEDAVEMVKGVEAQRMLVLKML</sequence>